<evidence type="ECO:0000259" key="2">
    <source>
        <dbReference type="Pfam" id="PF04187"/>
    </source>
</evidence>
<dbReference type="Gene3D" id="3.40.50.11550">
    <property type="match status" value="1"/>
</dbReference>
<dbReference type="RefSeq" id="WP_343052483.1">
    <property type="nucleotide sequence ID" value="NZ_JACICC010000006.1"/>
</dbReference>
<dbReference type="InterPro" id="IPR007314">
    <property type="entry name" value="Cofac_haem-bd_dom"/>
</dbReference>
<dbReference type="EMBL" id="JACICC010000006">
    <property type="protein sequence ID" value="MBB3810441.1"/>
    <property type="molecule type" value="Genomic_DNA"/>
</dbReference>
<feature type="region of interest" description="Disordered" evidence="1">
    <location>
        <begin position="1"/>
        <end position="25"/>
    </location>
</feature>
<proteinExistence type="predicted"/>
<dbReference type="CDD" id="cd14727">
    <property type="entry name" value="ChanN-like"/>
    <property type="match status" value="1"/>
</dbReference>
<gene>
    <name evidence="3" type="ORF">FHS81_002542</name>
</gene>
<feature type="region of interest" description="Disordered" evidence="1">
    <location>
        <begin position="280"/>
        <end position="308"/>
    </location>
</feature>
<comment type="caution">
    <text evidence="3">The sequence shown here is derived from an EMBL/GenBank/DDBJ whole genome shotgun (WGS) entry which is preliminary data.</text>
</comment>
<protein>
    <submittedName>
        <fullName evidence="3">Putative iron-regulated protein</fullName>
    </submittedName>
</protein>
<accession>A0A7W6EHT8</accession>
<dbReference type="AlphaFoldDB" id="A0A7W6EHT8"/>
<sequence length="308" mass="34577">MSTQPTDTPTDVPHERGRWLDPTTGNTVDQQALMRALAGRQAVLLGERHDIAEIHRWQLHVTTYLHGLRPNLAVGFEMFPRRLQPVLDRWVAGEYDTATFIEDSEWHQVWGFDPAIYLPLFHFCRQQRVPMLALNCRRALVTEVGQQGWEAIAEADRDGVTPAAPALDAYREYLFSITRGPPTRKATSAHDPAYDRFIRAQQTWDRAFACNIANAIRSAEAEGREPPLVVGIIGRGHLEYGYGTPYQLHDLGIEDVAVLLPNDRETLTIEPHRRIAEAVFRLDTPEPPAERGERPRPAANPDAGTGAG</sequence>
<feature type="domain" description="Haem-binding uptake Tiki superfamily ChaN" evidence="2">
    <location>
        <begin position="33"/>
        <end position="248"/>
    </location>
</feature>
<dbReference type="SUPFAM" id="SSF159501">
    <property type="entry name" value="EreA/ChaN-like"/>
    <property type="match status" value="1"/>
</dbReference>
<name>A0A7W6EHT8_9HYPH</name>
<reference evidence="3 4" key="1">
    <citation type="submission" date="2020-08" db="EMBL/GenBank/DDBJ databases">
        <title>Genomic Encyclopedia of Type Strains, Phase IV (KMG-IV): sequencing the most valuable type-strain genomes for metagenomic binning, comparative biology and taxonomic classification.</title>
        <authorList>
            <person name="Goeker M."/>
        </authorList>
    </citation>
    <scope>NUCLEOTIDE SEQUENCE [LARGE SCALE GENOMIC DNA]</scope>
    <source>
        <strain evidence="3 4">DSM 28760</strain>
    </source>
</reference>
<evidence type="ECO:0000256" key="1">
    <source>
        <dbReference type="SAM" id="MobiDB-lite"/>
    </source>
</evidence>
<evidence type="ECO:0000313" key="4">
    <source>
        <dbReference type="Proteomes" id="UP000537592"/>
    </source>
</evidence>
<dbReference type="Proteomes" id="UP000537592">
    <property type="component" value="Unassembled WGS sequence"/>
</dbReference>
<evidence type="ECO:0000313" key="3">
    <source>
        <dbReference type="EMBL" id="MBB3810441.1"/>
    </source>
</evidence>
<dbReference type="Pfam" id="PF04187">
    <property type="entry name" value="Cofac_haem_bdg"/>
    <property type="match status" value="1"/>
</dbReference>
<keyword evidence="4" id="KW-1185">Reference proteome</keyword>
<organism evidence="3 4">
    <name type="scientific">Pseudochelatococcus contaminans</name>
    <dbReference type="NCBI Taxonomy" id="1538103"/>
    <lineage>
        <taxon>Bacteria</taxon>
        <taxon>Pseudomonadati</taxon>
        <taxon>Pseudomonadota</taxon>
        <taxon>Alphaproteobacteria</taxon>
        <taxon>Hyphomicrobiales</taxon>
        <taxon>Chelatococcaceae</taxon>
        <taxon>Pseudochelatococcus</taxon>
    </lineage>
</organism>